<keyword evidence="1" id="KW-1133">Transmembrane helix</keyword>
<dbReference type="STRING" id="637679.GCA_001550055_01216"/>
<dbReference type="PANTHER" id="PTHR31876:SF26">
    <property type="entry name" value="PROTEIN LIKE COV 2"/>
    <property type="match status" value="1"/>
</dbReference>
<evidence type="ECO:0000256" key="1">
    <source>
        <dbReference type="SAM" id="Phobius"/>
    </source>
</evidence>
<feature type="transmembrane region" description="Helical" evidence="1">
    <location>
        <begin position="69"/>
        <end position="90"/>
    </location>
</feature>
<dbReference type="PANTHER" id="PTHR31876">
    <property type="entry name" value="COV-LIKE PROTEIN 1"/>
    <property type="match status" value="1"/>
</dbReference>
<organism evidence="2 3">
    <name type="scientific">Kordiimonas lacus</name>
    <dbReference type="NCBI Taxonomy" id="637679"/>
    <lineage>
        <taxon>Bacteria</taxon>
        <taxon>Pseudomonadati</taxon>
        <taxon>Pseudomonadota</taxon>
        <taxon>Alphaproteobacteria</taxon>
        <taxon>Kordiimonadales</taxon>
        <taxon>Kordiimonadaceae</taxon>
        <taxon>Kordiimonas</taxon>
    </lineage>
</organism>
<proteinExistence type="predicted"/>
<dbReference type="OrthoDB" id="9780267at2"/>
<keyword evidence="1" id="KW-0812">Transmembrane</keyword>
<name>A0A1G6YB76_9PROT</name>
<dbReference type="EMBL" id="FNAK01000003">
    <property type="protein sequence ID" value="SDD86977.1"/>
    <property type="molecule type" value="Genomic_DNA"/>
</dbReference>
<keyword evidence="1" id="KW-0472">Membrane</keyword>
<dbReference type="AlphaFoldDB" id="A0A1G6YB76"/>
<sequence>MESENTSFLVQVRRNMLVGLFTLIPIWLTLLLINVILRFINDLAAPIIKWMTSGVNSDGNLYSIIKSPLFNTSLSVFVLLLLFYVVGWVASRYVGQKVLTLFEQTVDRIPVAKSIYRTIKRLADAVQSSSNDIERVVLIEFPSRDMKTVGLVTRTFKDTTTGRELAAVYVPTTPNPTSGYLEIVPVEYVTPTNWKMDEAMSFIISGGADVPKTFNYDKAPRQK</sequence>
<evidence type="ECO:0000313" key="2">
    <source>
        <dbReference type="EMBL" id="SDD86977.1"/>
    </source>
</evidence>
<feature type="transmembrane region" description="Helical" evidence="1">
    <location>
        <begin position="17"/>
        <end position="40"/>
    </location>
</feature>
<dbReference type="InterPro" id="IPR007462">
    <property type="entry name" value="COV1-like"/>
</dbReference>
<dbReference type="Proteomes" id="UP000183685">
    <property type="component" value="Unassembled WGS sequence"/>
</dbReference>
<evidence type="ECO:0000313" key="3">
    <source>
        <dbReference type="Proteomes" id="UP000183685"/>
    </source>
</evidence>
<reference evidence="2 3" key="1">
    <citation type="submission" date="2016-10" db="EMBL/GenBank/DDBJ databases">
        <authorList>
            <person name="de Groot N.N."/>
        </authorList>
    </citation>
    <scope>NUCLEOTIDE SEQUENCE [LARGE SCALE GENOMIC DNA]</scope>
    <source>
        <strain evidence="2 3">CGMCC 1.9109</strain>
    </source>
</reference>
<accession>A0A1G6YB76</accession>
<gene>
    <name evidence="2" type="ORF">SAMN04488071_1536</name>
</gene>
<dbReference type="RefSeq" id="WP_068302313.1">
    <property type="nucleotide sequence ID" value="NZ_FNAK01000003.1"/>
</dbReference>
<protein>
    <submittedName>
        <fullName evidence="2">Uncharacterized membrane protein</fullName>
    </submittedName>
</protein>
<dbReference type="Pfam" id="PF04367">
    <property type="entry name" value="DUF502"/>
    <property type="match status" value="1"/>
</dbReference>
<keyword evidence="3" id="KW-1185">Reference proteome</keyword>